<dbReference type="GO" id="GO:0004788">
    <property type="term" value="F:thiamine diphosphokinase activity"/>
    <property type="evidence" value="ECO:0007669"/>
    <property type="project" value="UniProtKB-UniRule"/>
</dbReference>
<dbReference type="OrthoDB" id="9804377at2"/>
<dbReference type="GO" id="GO:0009229">
    <property type="term" value="P:thiamine diphosphate biosynthetic process"/>
    <property type="evidence" value="ECO:0007669"/>
    <property type="project" value="InterPro"/>
</dbReference>
<dbReference type="CDD" id="cd07995">
    <property type="entry name" value="TPK"/>
    <property type="match status" value="1"/>
</dbReference>
<evidence type="ECO:0000256" key="5">
    <source>
        <dbReference type="NCBIfam" id="TIGR01378"/>
    </source>
</evidence>
<evidence type="ECO:0000256" key="4">
    <source>
        <dbReference type="ARBA" id="ARBA00022840"/>
    </source>
</evidence>
<dbReference type="NCBIfam" id="TIGR01378">
    <property type="entry name" value="thi_PPkinase"/>
    <property type="match status" value="1"/>
</dbReference>
<gene>
    <name evidence="7" type="primary">thiN</name>
    <name evidence="7" type="ORF">AHA02nite_06460</name>
</gene>
<reference evidence="7 8" key="1">
    <citation type="submission" date="2019-07" db="EMBL/GenBank/DDBJ databases">
        <title>Whole genome shotgun sequence of Alkalibacillus haloalkaliphilus NBRC 103110.</title>
        <authorList>
            <person name="Hosoyama A."/>
            <person name="Uohara A."/>
            <person name="Ohji S."/>
            <person name="Ichikawa N."/>
        </authorList>
    </citation>
    <scope>NUCLEOTIDE SEQUENCE [LARGE SCALE GENOMIC DNA]</scope>
    <source>
        <strain evidence="7 8">NBRC 103110</strain>
    </source>
</reference>
<dbReference type="EMBL" id="BJYA01000002">
    <property type="protein sequence ID" value="GEN44870.1"/>
    <property type="molecule type" value="Genomic_DNA"/>
</dbReference>
<keyword evidence="3 7" id="KW-0418">Kinase</keyword>
<dbReference type="GO" id="GO:0030975">
    <property type="term" value="F:thiamine binding"/>
    <property type="evidence" value="ECO:0007669"/>
    <property type="project" value="InterPro"/>
</dbReference>
<name>A0A511W1A9_9BACI</name>
<comment type="caution">
    <text evidence="7">The sequence shown here is derived from an EMBL/GenBank/DDBJ whole genome shotgun (WGS) entry which is preliminary data.</text>
</comment>
<dbReference type="GO" id="GO:0006772">
    <property type="term" value="P:thiamine metabolic process"/>
    <property type="evidence" value="ECO:0007669"/>
    <property type="project" value="UniProtKB-UniRule"/>
</dbReference>
<keyword evidence="1" id="KW-0808">Transferase</keyword>
<dbReference type="InterPro" id="IPR053149">
    <property type="entry name" value="TPK"/>
</dbReference>
<dbReference type="GO" id="GO:0005524">
    <property type="term" value="F:ATP binding"/>
    <property type="evidence" value="ECO:0007669"/>
    <property type="project" value="UniProtKB-KW"/>
</dbReference>
<dbReference type="Pfam" id="PF04265">
    <property type="entry name" value="TPK_B1_binding"/>
    <property type="match status" value="1"/>
</dbReference>
<evidence type="ECO:0000256" key="1">
    <source>
        <dbReference type="ARBA" id="ARBA00022679"/>
    </source>
</evidence>
<dbReference type="AlphaFoldDB" id="A0A511W1A9"/>
<dbReference type="SUPFAM" id="SSF63862">
    <property type="entry name" value="Thiamin pyrophosphokinase, substrate-binding domain"/>
    <property type="match status" value="1"/>
</dbReference>
<dbReference type="SMART" id="SM00983">
    <property type="entry name" value="TPK_B1_binding"/>
    <property type="match status" value="1"/>
</dbReference>
<keyword evidence="2" id="KW-0547">Nucleotide-binding</keyword>
<keyword evidence="4" id="KW-0067">ATP-binding</keyword>
<organism evidence="7 8">
    <name type="scientific">Alkalibacillus haloalkaliphilus</name>
    <dbReference type="NCBI Taxonomy" id="94136"/>
    <lineage>
        <taxon>Bacteria</taxon>
        <taxon>Bacillati</taxon>
        <taxon>Bacillota</taxon>
        <taxon>Bacilli</taxon>
        <taxon>Bacillales</taxon>
        <taxon>Bacillaceae</taxon>
        <taxon>Alkalibacillus</taxon>
    </lineage>
</organism>
<dbReference type="InterPro" id="IPR036371">
    <property type="entry name" value="TPK_B1-bd_sf"/>
</dbReference>
<sequence length="213" mass="24013">MKVFGIVAGGPKSDLPPLNHYEDINHWIGVDHGAYLLSENVGHIDLAIGDFDSVSATEFSQIKTYSNEVEVHPVDKDDTDLELAINYVMKQNPDRVYLFGATGGRKDHEIVNIMLLKKFNDAGIEAWICNVQNELTLKTPGQYELKRDERFQYVSFLPISDTVYNLNLKGFLYELDGATVKSGSSLTVSNEWKEKIGTYFFTEGILIIVKSRD</sequence>
<evidence type="ECO:0000256" key="2">
    <source>
        <dbReference type="ARBA" id="ARBA00022741"/>
    </source>
</evidence>
<dbReference type="Proteomes" id="UP000321440">
    <property type="component" value="Unassembled WGS sequence"/>
</dbReference>
<feature type="domain" description="Thiamin pyrophosphokinase thiamin-binding" evidence="6">
    <location>
        <begin position="141"/>
        <end position="207"/>
    </location>
</feature>
<dbReference type="InterPro" id="IPR007373">
    <property type="entry name" value="Thiamin_PyroPKinase_B1-bd"/>
</dbReference>
<dbReference type="InterPro" id="IPR006282">
    <property type="entry name" value="Thi_PPkinase"/>
</dbReference>
<dbReference type="GO" id="GO:0016301">
    <property type="term" value="F:kinase activity"/>
    <property type="evidence" value="ECO:0007669"/>
    <property type="project" value="UniProtKB-KW"/>
</dbReference>
<dbReference type="Gene3D" id="3.40.50.10240">
    <property type="entry name" value="Thiamin pyrophosphokinase, catalytic domain"/>
    <property type="match status" value="1"/>
</dbReference>
<dbReference type="InterPro" id="IPR007371">
    <property type="entry name" value="TPK_catalytic"/>
</dbReference>
<evidence type="ECO:0000256" key="3">
    <source>
        <dbReference type="ARBA" id="ARBA00022777"/>
    </source>
</evidence>
<proteinExistence type="predicted"/>
<evidence type="ECO:0000313" key="7">
    <source>
        <dbReference type="EMBL" id="GEN44870.1"/>
    </source>
</evidence>
<dbReference type="PANTHER" id="PTHR41299">
    <property type="entry name" value="THIAMINE PYROPHOSPHOKINASE"/>
    <property type="match status" value="1"/>
</dbReference>
<evidence type="ECO:0000313" key="8">
    <source>
        <dbReference type="Proteomes" id="UP000321440"/>
    </source>
</evidence>
<dbReference type="RefSeq" id="WP_146814332.1">
    <property type="nucleotide sequence ID" value="NZ_BJYA01000002.1"/>
</dbReference>
<evidence type="ECO:0000259" key="6">
    <source>
        <dbReference type="SMART" id="SM00983"/>
    </source>
</evidence>
<keyword evidence="8" id="KW-1185">Reference proteome</keyword>
<protein>
    <recommendedName>
        <fullName evidence="5">Thiamine diphosphokinase</fullName>
        <ecNumber evidence="5">2.7.6.2</ecNumber>
    </recommendedName>
</protein>
<dbReference type="InterPro" id="IPR036759">
    <property type="entry name" value="TPK_catalytic_sf"/>
</dbReference>
<dbReference type="PANTHER" id="PTHR41299:SF1">
    <property type="entry name" value="THIAMINE PYROPHOSPHOKINASE"/>
    <property type="match status" value="1"/>
</dbReference>
<accession>A0A511W1A9</accession>
<dbReference type="EC" id="2.7.6.2" evidence="5"/>
<dbReference type="SUPFAM" id="SSF63999">
    <property type="entry name" value="Thiamin pyrophosphokinase, catalytic domain"/>
    <property type="match status" value="1"/>
</dbReference>
<dbReference type="Pfam" id="PF04263">
    <property type="entry name" value="TPK_catalytic"/>
    <property type="match status" value="1"/>
</dbReference>